<sequence length="47" mass="5095">MNAYADEVCRGIGANGQDDLIALRDEGVAKIRVLLDRIRQRPGVGAQ</sequence>
<evidence type="ECO:0000313" key="1">
    <source>
        <dbReference type="EMBL" id="MBB4232606.1"/>
    </source>
</evidence>
<comment type="caution">
    <text evidence="1">The sequence shown here is derived from an EMBL/GenBank/DDBJ whole genome shotgun (WGS) entry which is preliminary data.</text>
</comment>
<proteinExistence type="predicted"/>
<evidence type="ECO:0000313" key="2">
    <source>
        <dbReference type="Proteomes" id="UP000551353"/>
    </source>
</evidence>
<dbReference type="Proteomes" id="UP000551353">
    <property type="component" value="Unassembled WGS sequence"/>
</dbReference>
<name>A0ABR6IXK8_9HYPH</name>
<reference evidence="1 2" key="1">
    <citation type="submission" date="2020-08" db="EMBL/GenBank/DDBJ databases">
        <title>Genomic Encyclopedia of Type Strains, Phase IV (KMG-V): Genome sequencing to study the core and pangenomes of soil and plant-associated prokaryotes.</title>
        <authorList>
            <person name="Whitman W."/>
        </authorList>
    </citation>
    <scope>NUCLEOTIDE SEQUENCE [LARGE SCALE GENOMIC DNA]</scope>
    <source>
        <strain evidence="1 2">SEMIA 4087</strain>
    </source>
</reference>
<gene>
    <name evidence="1" type="ORF">GGD56_006503</name>
</gene>
<accession>A0ABR6IXK8</accession>
<keyword evidence="2" id="KW-1185">Reference proteome</keyword>
<dbReference type="EMBL" id="JACIFX010000014">
    <property type="protein sequence ID" value="MBB4232606.1"/>
    <property type="molecule type" value="Genomic_DNA"/>
</dbReference>
<organism evidence="1 2">
    <name type="scientific">Rhizobium mongolense</name>
    <dbReference type="NCBI Taxonomy" id="57676"/>
    <lineage>
        <taxon>Bacteria</taxon>
        <taxon>Pseudomonadati</taxon>
        <taxon>Pseudomonadota</taxon>
        <taxon>Alphaproteobacteria</taxon>
        <taxon>Hyphomicrobiales</taxon>
        <taxon>Rhizobiaceae</taxon>
        <taxon>Rhizobium/Agrobacterium group</taxon>
        <taxon>Rhizobium</taxon>
    </lineage>
</organism>
<protein>
    <submittedName>
        <fullName evidence="1">Uncharacterized protein</fullName>
    </submittedName>
</protein>